<name>A0A642UTR3_DIURU</name>
<gene>
    <name evidence="2" type="ORF">DIURU_001699</name>
</gene>
<reference evidence="2 3" key="1">
    <citation type="submission" date="2019-07" db="EMBL/GenBank/DDBJ databases">
        <title>Genome assembly of two rare yeast pathogens: Diutina rugosa and Trichomonascus ciferrii.</title>
        <authorList>
            <person name="Mixao V."/>
            <person name="Saus E."/>
            <person name="Hansen A."/>
            <person name="Lass-Flor C."/>
            <person name="Gabaldon T."/>
        </authorList>
    </citation>
    <scope>NUCLEOTIDE SEQUENCE [LARGE SCALE GENOMIC DNA]</scope>
    <source>
        <strain evidence="2 3">CBS 613</strain>
    </source>
</reference>
<feature type="region of interest" description="Disordered" evidence="1">
    <location>
        <begin position="1"/>
        <end position="30"/>
    </location>
</feature>
<feature type="region of interest" description="Disordered" evidence="1">
    <location>
        <begin position="59"/>
        <end position="104"/>
    </location>
</feature>
<organism evidence="2 3">
    <name type="scientific">Diutina rugosa</name>
    <name type="common">Yeast</name>
    <name type="synonym">Candida rugosa</name>
    <dbReference type="NCBI Taxonomy" id="5481"/>
    <lineage>
        <taxon>Eukaryota</taxon>
        <taxon>Fungi</taxon>
        <taxon>Dikarya</taxon>
        <taxon>Ascomycota</taxon>
        <taxon>Saccharomycotina</taxon>
        <taxon>Pichiomycetes</taxon>
        <taxon>Debaryomycetaceae</taxon>
        <taxon>Diutina</taxon>
    </lineage>
</organism>
<comment type="caution">
    <text evidence="2">The sequence shown here is derived from an EMBL/GenBank/DDBJ whole genome shotgun (WGS) entry which is preliminary data.</text>
</comment>
<proteinExistence type="predicted"/>
<evidence type="ECO:0000313" key="3">
    <source>
        <dbReference type="Proteomes" id="UP000449547"/>
    </source>
</evidence>
<dbReference type="GeneID" id="54780352"/>
<evidence type="ECO:0000313" key="2">
    <source>
        <dbReference type="EMBL" id="KAA8905271.1"/>
    </source>
</evidence>
<dbReference type="EMBL" id="SWFT01000050">
    <property type="protein sequence ID" value="KAA8905271.1"/>
    <property type="molecule type" value="Genomic_DNA"/>
</dbReference>
<dbReference type="RefSeq" id="XP_034013657.1">
    <property type="nucleotide sequence ID" value="XM_034154270.1"/>
</dbReference>
<evidence type="ECO:0000256" key="1">
    <source>
        <dbReference type="SAM" id="MobiDB-lite"/>
    </source>
</evidence>
<dbReference type="Proteomes" id="UP000449547">
    <property type="component" value="Unassembled WGS sequence"/>
</dbReference>
<accession>A0A642UTR3</accession>
<dbReference type="OMA" id="NAGRHYN"/>
<keyword evidence="3" id="KW-1185">Reference proteome</keyword>
<protein>
    <submittedName>
        <fullName evidence="2">Uncharacterized protein</fullName>
    </submittedName>
</protein>
<dbReference type="OrthoDB" id="4090363at2759"/>
<dbReference type="AlphaFoldDB" id="A0A642UTR3"/>
<sequence>MPDLFDNFIGKMSSRVNGGKSRPRYGMNNQVNAGRHYNYHSSATNNTYWMAAAKKEEEAPTPKIEFAGGDEQDHWKPRKQSVASLISQPEAARSRFGSVSSAEE</sequence>
<dbReference type="VEuPathDB" id="FungiDB:DIURU_001699"/>